<accession>A0A0J6YJM7</accession>
<evidence type="ECO:0000313" key="3">
    <source>
        <dbReference type="Proteomes" id="UP000054565"/>
    </source>
</evidence>
<protein>
    <submittedName>
        <fullName evidence="2">Uncharacterized protein</fullName>
    </submittedName>
</protein>
<dbReference type="EMBL" id="DS028097">
    <property type="protein sequence ID" value="KMP07133.1"/>
    <property type="molecule type" value="Genomic_DNA"/>
</dbReference>
<reference evidence="3" key="1">
    <citation type="journal article" date="2010" name="Genome Res.">
        <title>Population genomic sequencing of Coccidioides fungi reveals recent hybridization and transposon control.</title>
        <authorList>
            <person name="Neafsey D.E."/>
            <person name="Barker B.M."/>
            <person name="Sharpton T.J."/>
            <person name="Stajich J.E."/>
            <person name="Park D.J."/>
            <person name="Whiston E."/>
            <person name="Hung C.-Y."/>
            <person name="McMahan C."/>
            <person name="White J."/>
            <person name="Sykes S."/>
            <person name="Heiman D."/>
            <person name="Young S."/>
            <person name="Zeng Q."/>
            <person name="Abouelleil A."/>
            <person name="Aftuck L."/>
            <person name="Bessette D."/>
            <person name="Brown A."/>
            <person name="FitzGerald M."/>
            <person name="Lui A."/>
            <person name="Macdonald J.P."/>
            <person name="Priest M."/>
            <person name="Orbach M.J."/>
            <person name="Galgiani J.N."/>
            <person name="Kirkland T.N."/>
            <person name="Cole G.T."/>
            <person name="Birren B.W."/>
            <person name="Henn M.R."/>
            <person name="Taylor J.W."/>
            <person name="Rounsley S.D."/>
        </authorList>
    </citation>
    <scope>NUCLEOTIDE SEQUENCE [LARGE SCALE GENOMIC DNA]</scope>
    <source>
        <strain evidence="3">RMSCC 2394</strain>
    </source>
</reference>
<gene>
    <name evidence="2" type="ORF">CIRG_06814</name>
</gene>
<organism evidence="2 3">
    <name type="scientific">Coccidioides immitis RMSCC 2394</name>
    <dbReference type="NCBI Taxonomy" id="404692"/>
    <lineage>
        <taxon>Eukaryota</taxon>
        <taxon>Fungi</taxon>
        <taxon>Dikarya</taxon>
        <taxon>Ascomycota</taxon>
        <taxon>Pezizomycotina</taxon>
        <taxon>Eurotiomycetes</taxon>
        <taxon>Eurotiomycetidae</taxon>
        <taxon>Onygenales</taxon>
        <taxon>Onygenaceae</taxon>
        <taxon>Coccidioides</taxon>
    </lineage>
</organism>
<dbReference type="AlphaFoldDB" id="A0A0J6YJM7"/>
<feature type="compositionally biased region" description="Polar residues" evidence="1">
    <location>
        <begin position="41"/>
        <end position="61"/>
    </location>
</feature>
<dbReference type="Proteomes" id="UP000054565">
    <property type="component" value="Unassembled WGS sequence"/>
</dbReference>
<proteinExistence type="predicted"/>
<evidence type="ECO:0000256" key="1">
    <source>
        <dbReference type="SAM" id="MobiDB-lite"/>
    </source>
</evidence>
<name>A0A0J6YJM7_COCIT</name>
<evidence type="ECO:0000313" key="2">
    <source>
        <dbReference type="EMBL" id="KMP07133.1"/>
    </source>
</evidence>
<sequence>MSRPCCFMVAICIESLNRDQFSIAAPAAFAQAVSPAPITNPPNFSAQRLSSPSPDQMSLDSPANEPGAPPEDTIEQTGQRTDHPANRRGRQTQAGLPRGPPQPWTCGRAQREALNIAVPPRAAAMLAENSTRRSNRQAFELGFAADGRRIDCARAGRAVVEDADACLTLLTAAEAGGTSVINTALCNVPHIDTDGWAELRADMENLGDCLIAWAAPGMWNHTANGARRSCAALSTTAGYSVLKNMEHEPKSSSF</sequence>
<dbReference type="STRING" id="404692.A0A0J6YJM7"/>
<feature type="region of interest" description="Disordered" evidence="1">
    <location>
        <begin position="40"/>
        <end position="106"/>
    </location>
</feature>